<reference evidence="1" key="2">
    <citation type="submission" date="2020-05" db="UniProtKB">
        <authorList>
            <consortium name="EnsemblMetazoa"/>
        </authorList>
    </citation>
    <scope>IDENTIFICATION</scope>
    <source>
        <strain evidence="1">maculatus3</strain>
    </source>
</reference>
<proteinExistence type="predicted"/>
<accession>A0A182T008</accession>
<dbReference type="EnsemblMetazoa" id="AMAM016841-RA">
    <property type="protein sequence ID" value="AMAM016841-PA"/>
    <property type="gene ID" value="AMAM016841"/>
</dbReference>
<dbReference type="VEuPathDB" id="VectorBase:AMAM016841"/>
<keyword evidence="2" id="KW-1185">Reference proteome</keyword>
<organism evidence="1 2">
    <name type="scientific">Anopheles maculatus</name>
    <dbReference type="NCBI Taxonomy" id="74869"/>
    <lineage>
        <taxon>Eukaryota</taxon>
        <taxon>Metazoa</taxon>
        <taxon>Ecdysozoa</taxon>
        <taxon>Arthropoda</taxon>
        <taxon>Hexapoda</taxon>
        <taxon>Insecta</taxon>
        <taxon>Pterygota</taxon>
        <taxon>Neoptera</taxon>
        <taxon>Endopterygota</taxon>
        <taxon>Diptera</taxon>
        <taxon>Nematocera</taxon>
        <taxon>Culicoidea</taxon>
        <taxon>Culicidae</taxon>
        <taxon>Anophelinae</taxon>
        <taxon>Anopheles</taxon>
        <taxon>Anopheles maculatus group</taxon>
    </lineage>
</organism>
<name>A0A182T008_9DIPT</name>
<dbReference type="AlphaFoldDB" id="A0A182T008"/>
<evidence type="ECO:0000313" key="1">
    <source>
        <dbReference type="EnsemblMetazoa" id="AMAM016841-PA"/>
    </source>
</evidence>
<evidence type="ECO:0000313" key="2">
    <source>
        <dbReference type="Proteomes" id="UP000075901"/>
    </source>
</evidence>
<reference evidence="2" key="1">
    <citation type="submission" date="2013-09" db="EMBL/GenBank/DDBJ databases">
        <title>The Genome Sequence of Anopheles maculatus species B.</title>
        <authorList>
            <consortium name="The Broad Institute Genomics Platform"/>
            <person name="Neafsey D.E."/>
            <person name="Besansky N."/>
            <person name="Howell P."/>
            <person name="Walton C."/>
            <person name="Young S.K."/>
            <person name="Zeng Q."/>
            <person name="Gargeya S."/>
            <person name="Fitzgerald M."/>
            <person name="Haas B."/>
            <person name="Abouelleil A."/>
            <person name="Allen A.W."/>
            <person name="Alvarado L."/>
            <person name="Arachchi H.M."/>
            <person name="Berlin A.M."/>
            <person name="Chapman S.B."/>
            <person name="Gainer-Dewar J."/>
            <person name="Goldberg J."/>
            <person name="Griggs A."/>
            <person name="Gujja S."/>
            <person name="Hansen M."/>
            <person name="Howarth C."/>
            <person name="Imamovic A."/>
            <person name="Ireland A."/>
            <person name="Larimer J."/>
            <person name="McCowan C."/>
            <person name="Murphy C."/>
            <person name="Pearson M."/>
            <person name="Poon T.W."/>
            <person name="Priest M."/>
            <person name="Roberts A."/>
            <person name="Saif S."/>
            <person name="Shea T."/>
            <person name="Sisk P."/>
            <person name="Sykes S."/>
            <person name="Wortman J."/>
            <person name="Nusbaum C."/>
            <person name="Birren B."/>
        </authorList>
    </citation>
    <scope>NUCLEOTIDE SEQUENCE [LARGE SCALE GENOMIC DNA]</scope>
    <source>
        <strain evidence="2">maculatus3</strain>
    </source>
</reference>
<sequence>MYGRPQLIVNTLMEQIRKTPMPRVEKLDTLVEYGVMVEEINAAVRTSGLALRYDGPLLEELVGRLPPVVAFLWGMQRVGKAPASLGDFSEWMRTAKEAALIASPSSTRTDEKRATKHLNVHVPTEQLRVYGDIGMLVASHVGAV</sequence>
<dbReference type="Proteomes" id="UP000075901">
    <property type="component" value="Unassembled WGS sequence"/>
</dbReference>
<protein>
    <submittedName>
        <fullName evidence="1">Uncharacterized protein</fullName>
    </submittedName>
</protein>